<proteinExistence type="predicted"/>
<evidence type="ECO:0000313" key="1">
    <source>
        <dbReference type="EMBL" id="CAJ0597005.1"/>
    </source>
</evidence>
<name>A0AA36M3Y7_CYLNA</name>
<evidence type="ECO:0000313" key="2">
    <source>
        <dbReference type="Proteomes" id="UP001176961"/>
    </source>
</evidence>
<keyword evidence="2" id="KW-1185">Reference proteome</keyword>
<protein>
    <submittedName>
        <fullName evidence="1">Uncharacterized protein</fullName>
    </submittedName>
</protein>
<sequence length="89" mass="10241">MHWITQVHVVYLDEATERDVASTCTCCVNPRALTFCQVLFFTKKVNERSHVRRLDQASLNIISRMAVKICLKALANIVFCLIQKSRRMG</sequence>
<comment type="caution">
    <text evidence="1">The sequence shown here is derived from an EMBL/GenBank/DDBJ whole genome shotgun (WGS) entry which is preliminary data.</text>
</comment>
<reference evidence="1" key="1">
    <citation type="submission" date="2023-07" db="EMBL/GenBank/DDBJ databases">
        <authorList>
            <consortium name="CYATHOMIX"/>
        </authorList>
    </citation>
    <scope>NUCLEOTIDE SEQUENCE</scope>
    <source>
        <strain evidence="1">N/A</strain>
    </source>
</reference>
<dbReference type="EMBL" id="CATQJL010000223">
    <property type="protein sequence ID" value="CAJ0597005.1"/>
    <property type="molecule type" value="Genomic_DNA"/>
</dbReference>
<accession>A0AA36M3Y7</accession>
<gene>
    <name evidence="1" type="ORF">CYNAS_LOCUS8988</name>
</gene>
<organism evidence="1 2">
    <name type="scientific">Cylicocyclus nassatus</name>
    <name type="common">Nematode worm</name>
    <dbReference type="NCBI Taxonomy" id="53992"/>
    <lineage>
        <taxon>Eukaryota</taxon>
        <taxon>Metazoa</taxon>
        <taxon>Ecdysozoa</taxon>
        <taxon>Nematoda</taxon>
        <taxon>Chromadorea</taxon>
        <taxon>Rhabditida</taxon>
        <taxon>Rhabditina</taxon>
        <taxon>Rhabditomorpha</taxon>
        <taxon>Strongyloidea</taxon>
        <taxon>Strongylidae</taxon>
        <taxon>Cylicocyclus</taxon>
    </lineage>
</organism>
<dbReference type="AlphaFoldDB" id="A0AA36M3Y7"/>
<dbReference type="Proteomes" id="UP001176961">
    <property type="component" value="Unassembled WGS sequence"/>
</dbReference>